<dbReference type="CDD" id="cd01127">
    <property type="entry name" value="TrwB_TraG_TraD_VirD4"/>
    <property type="match status" value="1"/>
</dbReference>
<dbReference type="InterPro" id="IPR027417">
    <property type="entry name" value="P-loop_NTPase"/>
</dbReference>
<feature type="compositionally biased region" description="Basic and acidic residues" evidence="1">
    <location>
        <begin position="443"/>
        <end position="463"/>
    </location>
</feature>
<feature type="compositionally biased region" description="Basic and acidic residues" evidence="1">
    <location>
        <begin position="528"/>
        <end position="540"/>
    </location>
</feature>
<gene>
    <name evidence="4" type="ORF">A3C16_03030</name>
</gene>
<feature type="compositionally biased region" description="Basic and acidic residues" evidence="1">
    <location>
        <begin position="667"/>
        <end position="697"/>
    </location>
</feature>
<dbReference type="InterPro" id="IPR019476">
    <property type="entry name" value="T4SS_TraD_DNA-bd"/>
</dbReference>
<protein>
    <submittedName>
        <fullName evidence="4">Uncharacterized protein</fullName>
    </submittedName>
</protein>
<dbReference type="AlphaFoldDB" id="A0A1G2KRF1"/>
<dbReference type="EMBL" id="MHQL01000049">
    <property type="protein sequence ID" value="OHA02005.1"/>
    <property type="molecule type" value="Genomic_DNA"/>
</dbReference>
<feature type="region of interest" description="Disordered" evidence="1">
    <location>
        <begin position="651"/>
        <end position="697"/>
    </location>
</feature>
<sequence length="697" mass="79746">MHMDTPKQNDITFFAETRFRGEHRRFGIRRSDRRRHTYVIGKTGMGKSTMLENMAIQDIVNDQGMCVVDPHGEFADKMLRFVPEHRKKDVIYFNPSDTSFPLGFNPIEHVPAEQRHIVSSGLMGVFKKIWPDVWSARMEYLLMNTILALLEIPDATLLGINRMLGEKEFRKWIVSQLTDQTVRAFWENEFAKYTDKFMTEAIAPIQNKVGQFVSNPLIRNIVGQKVSTFSIREAMDEGKIIIMNLSKGRIGEENSRLLGAMLITKIYLTAMSRVDIVDETKRRDFYLYVDEFQNFATESFASILSEARKYRLNLILAHQYIAQMDEKVQDAVFGNVGTMVAFRVGPQDAEILEKEFAPEFELADIISLGFAQVYLKLMIDGVASRPFMATTLPPTPLPDISFEDAIIAYSQEHYARPREGIEQYMREWYGQIGGQPVSQFAGNDERPRDRDRRPMQARDPNRKMFEAKCAVDGEIVLVPFEPDDRRPIYCERHLAMLRSGELAPLPPPVHPRTEREPERRPAPSVQPRMERAPEVRRLPEASRSSAHVGSNAHQPRQDASSVREHSSVVPVRPAEPQRLAPPAAPRVQQSPPLARSEPVIRTPDTIKPLSLTALGKEQLRERPRPEERRISAPAVPLRRELNLAALRATIEKNAPQMKNEKLAPTSAREEHREEKRSEAKDIKKEGILEPGDEIRFD</sequence>
<evidence type="ECO:0000256" key="1">
    <source>
        <dbReference type="SAM" id="MobiDB-lite"/>
    </source>
</evidence>
<dbReference type="PANTHER" id="PTHR30121">
    <property type="entry name" value="UNCHARACTERIZED PROTEIN YJGR-RELATED"/>
    <property type="match status" value="1"/>
</dbReference>
<dbReference type="Pfam" id="PF23477">
    <property type="entry name" value="zf_Tbcl_2"/>
    <property type="match status" value="1"/>
</dbReference>
<dbReference type="PANTHER" id="PTHR30121:SF11">
    <property type="entry name" value="AAA+ ATPASE DOMAIN-CONTAINING PROTEIN"/>
    <property type="match status" value="1"/>
</dbReference>
<dbReference type="Pfam" id="PF10412">
    <property type="entry name" value="TrwB_AAD_bind"/>
    <property type="match status" value="1"/>
</dbReference>
<evidence type="ECO:0000259" key="2">
    <source>
        <dbReference type="Pfam" id="PF10412"/>
    </source>
</evidence>
<dbReference type="Gene3D" id="3.40.50.300">
    <property type="entry name" value="P-loop containing nucleotide triphosphate hydrolases"/>
    <property type="match status" value="2"/>
</dbReference>
<organism evidence="4 5">
    <name type="scientific">Candidatus Sungbacteria bacterium RIFCSPHIGHO2_02_FULL_51_29</name>
    <dbReference type="NCBI Taxonomy" id="1802273"/>
    <lineage>
        <taxon>Bacteria</taxon>
        <taxon>Candidatus Sungiibacteriota</taxon>
    </lineage>
</organism>
<dbReference type="SUPFAM" id="SSF52540">
    <property type="entry name" value="P-loop containing nucleoside triphosphate hydrolases"/>
    <property type="match status" value="1"/>
</dbReference>
<dbReference type="InterPro" id="IPR051162">
    <property type="entry name" value="T4SS_component"/>
</dbReference>
<dbReference type="InterPro" id="IPR026363">
    <property type="entry name" value="CxxC-x17-CxxC_dom"/>
</dbReference>
<evidence type="ECO:0000259" key="3">
    <source>
        <dbReference type="Pfam" id="PF23477"/>
    </source>
</evidence>
<feature type="region of interest" description="Disordered" evidence="1">
    <location>
        <begin position="435"/>
        <end position="463"/>
    </location>
</feature>
<feature type="compositionally biased region" description="Basic and acidic residues" evidence="1">
    <location>
        <begin position="511"/>
        <end position="521"/>
    </location>
</feature>
<feature type="compositionally biased region" description="Basic and acidic residues" evidence="1">
    <location>
        <begin position="617"/>
        <end position="629"/>
    </location>
</feature>
<accession>A0A1G2KRF1</accession>
<feature type="region of interest" description="Disordered" evidence="1">
    <location>
        <begin position="501"/>
        <end position="629"/>
    </location>
</feature>
<feature type="compositionally biased region" description="Polar residues" evidence="1">
    <location>
        <begin position="542"/>
        <end position="560"/>
    </location>
</feature>
<dbReference type="Proteomes" id="UP000177811">
    <property type="component" value="Unassembled WGS sequence"/>
</dbReference>
<evidence type="ECO:0000313" key="4">
    <source>
        <dbReference type="EMBL" id="OHA02005.1"/>
    </source>
</evidence>
<evidence type="ECO:0000313" key="5">
    <source>
        <dbReference type="Proteomes" id="UP000177811"/>
    </source>
</evidence>
<feature type="domain" description="CxxC-x17-CxxC" evidence="3">
    <location>
        <begin position="462"/>
        <end position="491"/>
    </location>
</feature>
<comment type="caution">
    <text evidence="4">The sequence shown here is derived from an EMBL/GenBank/DDBJ whole genome shotgun (WGS) entry which is preliminary data.</text>
</comment>
<reference evidence="4 5" key="1">
    <citation type="journal article" date="2016" name="Nat. Commun.">
        <title>Thousands of microbial genomes shed light on interconnected biogeochemical processes in an aquifer system.</title>
        <authorList>
            <person name="Anantharaman K."/>
            <person name="Brown C.T."/>
            <person name="Hug L.A."/>
            <person name="Sharon I."/>
            <person name="Castelle C.J."/>
            <person name="Probst A.J."/>
            <person name="Thomas B.C."/>
            <person name="Singh A."/>
            <person name="Wilkins M.J."/>
            <person name="Karaoz U."/>
            <person name="Brodie E.L."/>
            <person name="Williams K.H."/>
            <person name="Hubbard S.S."/>
            <person name="Banfield J.F."/>
        </authorList>
    </citation>
    <scope>NUCLEOTIDE SEQUENCE [LARGE SCALE GENOMIC DNA]</scope>
</reference>
<name>A0A1G2KRF1_9BACT</name>
<proteinExistence type="predicted"/>
<feature type="domain" description="Type IV secretion system coupling protein TraD DNA-binding" evidence="2">
    <location>
        <begin position="32"/>
        <end position="348"/>
    </location>
</feature>